<dbReference type="STRING" id="101091.A0A1C7N5R6"/>
<name>A0A1C7N5R6_9FUNG</name>
<feature type="compositionally biased region" description="Basic and acidic residues" evidence="1">
    <location>
        <begin position="84"/>
        <end position="102"/>
    </location>
</feature>
<dbReference type="InterPro" id="IPR007062">
    <property type="entry name" value="PPI-2"/>
</dbReference>
<evidence type="ECO:0008006" key="4">
    <source>
        <dbReference type="Google" id="ProtNLM"/>
    </source>
</evidence>
<dbReference type="AlphaFoldDB" id="A0A1C7N5R6"/>
<organism evidence="2 3">
    <name type="scientific">Choanephora cucurbitarum</name>
    <dbReference type="NCBI Taxonomy" id="101091"/>
    <lineage>
        <taxon>Eukaryota</taxon>
        <taxon>Fungi</taxon>
        <taxon>Fungi incertae sedis</taxon>
        <taxon>Mucoromycota</taxon>
        <taxon>Mucoromycotina</taxon>
        <taxon>Mucoromycetes</taxon>
        <taxon>Mucorales</taxon>
        <taxon>Mucorineae</taxon>
        <taxon>Choanephoraceae</taxon>
        <taxon>Choanephoroideae</taxon>
        <taxon>Choanephora</taxon>
    </lineage>
</organism>
<feature type="region of interest" description="Disordered" evidence="1">
    <location>
        <begin position="77"/>
        <end position="102"/>
    </location>
</feature>
<proteinExistence type="predicted"/>
<dbReference type="InParanoid" id="A0A1C7N5R6"/>
<dbReference type="OrthoDB" id="2260452at2759"/>
<keyword evidence="3" id="KW-1185">Reference proteome</keyword>
<evidence type="ECO:0000313" key="2">
    <source>
        <dbReference type="EMBL" id="OBZ84440.1"/>
    </source>
</evidence>
<dbReference type="PANTHER" id="PTHR12398:SF20">
    <property type="entry name" value="PROTEIN PHOSPHATASE 1 REGULATORY INHIBITOR SUBUNIT 2"/>
    <property type="match status" value="1"/>
</dbReference>
<dbReference type="GO" id="GO:0009966">
    <property type="term" value="P:regulation of signal transduction"/>
    <property type="evidence" value="ECO:0007669"/>
    <property type="project" value="InterPro"/>
</dbReference>
<dbReference type="Pfam" id="PF04979">
    <property type="entry name" value="IPP-2"/>
    <property type="match status" value="1"/>
</dbReference>
<accession>A0A1C7N5R6</accession>
<gene>
    <name evidence="2" type="ORF">A0J61_07515</name>
</gene>
<protein>
    <recommendedName>
        <fullName evidence="4">Protein phosphatase inhibitor 2</fullName>
    </recommendedName>
</protein>
<dbReference type="PANTHER" id="PTHR12398">
    <property type="entry name" value="PROTEIN PHOSPHATASE INHIBITOR"/>
    <property type="match status" value="1"/>
</dbReference>
<dbReference type="GO" id="GO:0004864">
    <property type="term" value="F:protein phosphatase inhibitor activity"/>
    <property type="evidence" value="ECO:0007669"/>
    <property type="project" value="InterPro"/>
</dbReference>
<dbReference type="Proteomes" id="UP000093000">
    <property type="component" value="Unassembled WGS sequence"/>
</dbReference>
<evidence type="ECO:0000313" key="3">
    <source>
        <dbReference type="Proteomes" id="UP000093000"/>
    </source>
</evidence>
<feature type="region of interest" description="Disordered" evidence="1">
    <location>
        <begin position="1"/>
        <end position="21"/>
    </location>
</feature>
<dbReference type="EMBL" id="LUGH01000510">
    <property type="protein sequence ID" value="OBZ84440.1"/>
    <property type="molecule type" value="Genomic_DNA"/>
</dbReference>
<evidence type="ECO:0000256" key="1">
    <source>
        <dbReference type="SAM" id="MobiDB-lite"/>
    </source>
</evidence>
<sequence length="116" mass="13501">MMSNPQSILNKSQANKSSQKIVWDEDKLKQNEQQTQGQVFMKIDEPKTPFVRFEQTDLEGLDDLSLGESVEKPVSVGFAEPTEWDERSKEAEKKHTSFEKKRAQHYFRDGDVFHKP</sequence>
<feature type="compositionally biased region" description="Polar residues" evidence="1">
    <location>
        <begin position="1"/>
        <end position="20"/>
    </location>
</feature>
<comment type="caution">
    <text evidence="2">The sequence shown here is derived from an EMBL/GenBank/DDBJ whole genome shotgun (WGS) entry which is preliminary data.</text>
</comment>
<reference evidence="2 3" key="1">
    <citation type="submission" date="2016-03" db="EMBL/GenBank/DDBJ databases">
        <title>Choanephora cucurbitarum.</title>
        <authorList>
            <person name="Min B."/>
            <person name="Park H."/>
            <person name="Park J.-H."/>
            <person name="Shin H.-D."/>
            <person name="Choi I.-G."/>
        </authorList>
    </citation>
    <scope>NUCLEOTIDE SEQUENCE [LARGE SCALE GENOMIC DNA]</scope>
    <source>
        <strain evidence="2 3">KUS-F28377</strain>
    </source>
</reference>